<dbReference type="Pfam" id="PF00561">
    <property type="entry name" value="Abhydrolase_1"/>
    <property type="match status" value="1"/>
</dbReference>
<keyword evidence="3" id="KW-1185">Reference proteome</keyword>
<dbReference type="InterPro" id="IPR000073">
    <property type="entry name" value="AB_hydrolase_1"/>
</dbReference>
<protein>
    <recommendedName>
        <fullName evidence="1">AB hydrolase-1 domain-containing protein</fullName>
    </recommendedName>
</protein>
<dbReference type="Gene3D" id="3.40.50.1820">
    <property type="entry name" value="alpha/beta hydrolase"/>
    <property type="match status" value="1"/>
</dbReference>
<accession>A0ABN3GBR4</accession>
<dbReference type="Proteomes" id="UP001500253">
    <property type="component" value="Unassembled WGS sequence"/>
</dbReference>
<name>A0ABN3GBR4_9ACTN</name>
<dbReference type="PANTHER" id="PTHR43798:SF33">
    <property type="entry name" value="HYDROLASE, PUTATIVE (AFU_ORTHOLOGUE AFUA_2G14860)-RELATED"/>
    <property type="match status" value="1"/>
</dbReference>
<evidence type="ECO:0000313" key="2">
    <source>
        <dbReference type="EMBL" id="GAA2348141.1"/>
    </source>
</evidence>
<dbReference type="PANTHER" id="PTHR43798">
    <property type="entry name" value="MONOACYLGLYCEROL LIPASE"/>
    <property type="match status" value="1"/>
</dbReference>
<dbReference type="InterPro" id="IPR029058">
    <property type="entry name" value="AB_hydrolase_fold"/>
</dbReference>
<dbReference type="SUPFAM" id="SSF53474">
    <property type="entry name" value="alpha/beta-Hydrolases"/>
    <property type="match status" value="1"/>
</dbReference>
<reference evidence="2 3" key="1">
    <citation type="journal article" date="2019" name="Int. J. Syst. Evol. Microbiol.">
        <title>The Global Catalogue of Microorganisms (GCM) 10K type strain sequencing project: providing services to taxonomists for standard genome sequencing and annotation.</title>
        <authorList>
            <consortium name="The Broad Institute Genomics Platform"/>
            <consortium name="The Broad Institute Genome Sequencing Center for Infectious Disease"/>
            <person name="Wu L."/>
            <person name="Ma J."/>
        </authorList>
    </citation>
    <scope>NUCLEOTIDE SEQUENCE [LARGE SCALE GENOMIC DNA]</scope>
    <source>
        <strain evidence="2 3">JCM 4316</strain>
    </source>
</reference>
<dbReference type="PRINTS" id="PR00111">
    <property type="entry name" value="ABHYDROLASE"/>
</dbReference>
<sequence>MSERCDAGTLAPMHTLDAVEVDGVELTYRVWGRREAPPVLLLAGLGADGTDWLGIAPELARALRVYALDLRGHGASDWPGDYALERLRDDVAGFLAALGLPRVSVVGHSYGGVVGYLLAQRYPGLVERLVIEDAPPLVPQDPPLEVPPRPEGRLAFDWAVKTQFIEQRNAPDPRWVEDMAAITAPTLVIGGGPDSPMPQELLADMAERIPDCRLVTIDAGHLVHEKRPEEFLAAVRPFLEAGE</sequence>
<evidence type="ECO:0000313" key="3">
    <source>
        <dbReference type="Proteomes" id="UP001500253"/>
    </source>
</evidence>
<dbReference type="EMBL" id="BAAASD010000015">
    <property type="protein sequence ID" value="GAA2348141.1"/>
    <property type="molecule type" value="Genomic_DNA"/>
</dbReference>
<evidence type="ECO:0000259" key="1">
    <source>
        <dbReference type="Pfam" id="PF00561"/>
    </source>
</evidence>
<dbReference type="InterPro" id="IPR050266">
    <property type="entry name" value="AB_hydrolase_sf"/>
</dbReference>
<comment type="caution">
    <text evidence="2">The sequence shown here is derived from an EMBL/GenBank/DDBJ whole genome shotgun (WGS) entry which is preliminary data.</text>
</comment>
<organism evidence="2 3">
    <name type="scientific">Streptomyces cuspidosporus</name>
    <dbReference type="NCBI Taxonomy" id="66882"/>
    <lineage>
        <taxon>Bacteria</taxon>
        <taxon>Bacillati</taxon>
        <taxon>Actinomycetota</taxon>
        <taxon>Actinomycetes</taxon>
        <taxon>Kitasatosporales</taxon>
        <taxon>Streptomycetaceae</taxon>
        <taxon>Streptomyces</taxon>
    </lineage>
</organism>
<proteinExistence type="predicted"/>
<gene>
    <name evidence="2" type="ORF">GCM10010246_39250</name>
</gene>
<feature type="domain" description="AB hydrolase-1" evidence="1">
    <location>
        <begin position="37"/>
        <end position="180"/>
    </location>
</feature>